<dbReference type="Proteomes" id="UP000574369">
    <property type="component" value="Unassembled WGS sequence"/>
</dbReference>
<reference evidence="1 2" key="1">
    <citation type="submission" date="2020-08" db="EMBL/GenBank/DDBJ databases">
        <title>Genomic Encyclopedia of Type Strains, Phase III (KMG-III): the genomes of soil and plant-associated and newly described type strains.</title>
        <authorList>
            <person name="Whitman W."/>
        </authorList>
    </citation>
    <scope>NUCLEOTIDE SEQUENCE [LARGE SCALE GENOMIC DNA]</scope>
    <source>
        <strain evidence="1 2">CECT 7247</strain>
    </source>
</reference>
<proteinExistence type="predicted"/>
<protein>
    <submittedName>
        <fullName evidence="1">Uncharacterized protein</fullName>
    </submittedName>
</protein>
<keyword evidence="2" id="KW-1185">Reference proteome</keyword>
<gene>
    <name evidence="1" type="ORF">FHS28_002951</name>
</gene>
<comment type="caution">
    <text evidence="1">The sequence shown here is derived from an EMBL/GenBank/DDBJ whole genome shotgun (WGS) entry which is preliminary data.</text>
</comment>
<dbReference type="EMBL" id="JACHXO010000005">
    <property type="protein sequence ID" value="MBB3195545.1"/>
    <property type="molecule type" value="Genomic_DNA"/>
</dbReference>
<evidence type="ECO:0000313" key="2">
    <source>
        <dbReference type="Proteomes" id="UP000574369"/>
    </source>
</evidence>
<organism evidence="1 2">
    <name type="scientific">Roseateles terrae</name>
    <dbReference type="NCBI Taxonomy" id="431060"/>
    <lineage>
        <taxon>Bacteria</taxon>
        <taxon>Pseudomonadati</taxon>
        <taxon>Pseudomonadota</taxon>
        <taxon>Betaproteobacteria</taxon>
        <taxon>Burkholderiales</taxon>
        <taxon>Sphaerotilaceae</taxon>
        <taxon>Roseateles</taxon>
    </lineage>
</organism>
<sequence length="87" mass="9756">MGHTSKATARFYHQHKFNRIPNSCIYAHYRLATQAIDANFDVSREGIRRSFRVLAGVVPTPSASFAAETADVFQDLSPPLGVFPIYR</sequence>
<name>A0ABR6GTU6_9BURK</name>
<accession>A0ABR6GTU6</accession>
<evidence type="ECO:0000313" key="1">
    <source>
        <dbReference type="EMBL" id="MBB3195545.1"/>
    </source>
</evidence>